<feature type="transmembrane region" description="Helical" evidence="1">
    <location>
        <begin position="59"/>
        <end position="76"/>
    </location>
</feature>
<gene>
    <name evidence="2" type="ORF">L211DRAFT_888122</name>
</gene>
<dbReference type="AlphaFoldDB" id="A0A3N4M0M2"/>
<accession>A0A3N4M0M2</accession>
<dbReference type="EMBL" id="ML121529">
    <property type="protein sequence ID" value="RPB28713.1"/>
    <property type="molecule type" value="Genomic_DNA"/>
</dbReference>
<keyword evidence="1" id="KW-1133">Transmembrane helix</keyword>
<evidence type="ECO:0000313" key="3">
    <source>
        <dbReference type="Proteomes" id="UP000267821"/>
    </source>
</evidence>
<name>A0A3N4M0M2_9PEZI</name>
<evidence type="ECO:0000256" key="1">
    <source>
        <dbReference type="SAM" id="Phobius"/>
    </source>
</evidence>
<reference evidence="2 3" key="1">
    <citation type="journal article" date="2018" name="Nat. Ecol. Evol.">
        <title>Pezizomycetes genomes reveal the molecular basis of ectomycorrhizal truffle lifestyle.</title>
        <authorList>
            <person name="Murat C."/>
            <person name="Payen T."/>
            <person name="Noel B."/>
            <person name="Kuo A."/>
            <person name="Morin E."/>
            <person name="Chen J."/>
            <person name="Kohler A."/>
            <person name="Krizsan K."/>
            <person name="Balestrini R."/>
            <person name="Da Silva C."/>
            <person name="Montanini B."/>
            <person name="Hainaut M."/>
            <person name="Levati E."/>
            <person name="Barry K.W."/>
            <person name="Belfiori B."/>
            <person name="Cichocki N."/>
            <person name="Clum A."/>
            <person name="Dockter R.B."/>
            <person name="Fauchery L."/>
            <person name="Guy J."/>
            <person name="Iotti M."/>
            <person name="Le Tacon F."/>
            <person name="Lindquist E.A."/>
            <person name="Lipzen A."/>
            <person name="Malagnac F."/>
            <person name="Mello A."/>
            <person name="Molinier V."/>
            <person name="Miyauchi S."/>
            <person name="Poulain J."/>
            <person name="Riccioni C."/>
            <person name="Rubini A."/>
            <person name="Sitrit Y."/>
            <person name="Splivallo R."/>
            <person name="Traeger S."/>
            <person name="Wang M."/>
            <person name="Zifcakova L."/>
            <person name="Wipf D."/>
            <person name="Zambonelli A."/>
            <person name="Paolocci F."/>
            <person name="Nowrousian M."/>
            <person name="Ottonello S."/>
            <person name="Baldrian P."/>
            <person name="Spatafora J.W."/>
            <person name="Henrissat B."/>
            <person name="Nagy L.G."/>
            <person name="Aury J.M."/>
            <person name="Wincker P."/>
            <person name="Grigoriev I.V."/>
            <person name="Bonfante P."/>
            <person name="Martin F.M."/>
        </authorList>
    </citation>
    <scope>NUCLEOTIDE SEQUENCE [LARGE SCALE GENOMIC DNA]</scope>
    <source>
        <strain evidence="2 3">ATCC MYA-4762</strain>
    </source>
</reference>
<proteinExistence type="predicted"/>
<sequence>SNWLACSELQLSVTCEIIEGEVPHTDILNKDNKSTSSEAKFDVDSKLEVFRLAFTTMKFIYFILCLSLLVYSVWGAPRHRTLLAPITVSIYLVLERLFLLRHRQNQSSGQGASLNPWRIERTKYEDLSEE</sequence>
<keyword evidence="1" id="KW-0812">Transmembrane</keyword>
<organism evidence="2 3">
    <name type="scientific">Terfezia boudieri ATCC MYA-4762</name>
    <dbReference type="NCBI Taxonomy" id="1051890"/>
    <lineage>
        <taxon>Eukaryota</taxon>
        <taxon>Fungi</taxon>
        <taxon>Dikarya</taxon>
        <taxon>Ascomycota</taxon>
        <taxon>Pezizomycotina</taxon>
        <taxon>Pezizomycetes</taxon>
        <taxon>Pezizales</taxon>
        <taxon>Pezizaceae</taxon>
        <taxon>Terfezia</taxon>
    </lineage>
</organism>
<keyword evidence="3" id="KW-1185">Reference proteome</keyword>
<feature type="non-terminal residue" evidence="2">
    <location>
        <position position="1"/>
    </location>
</feature>
<keyword evidence="1" id="KW-0472">Membrane</keyword>
<dbReference type="Proteomes" id="UP000267821">
    <property type="component" value="Unassembled WGS sequence"/>
</dbReference>
<dbReference type="InParanoid" id="A0A3N4M0M2"/>
<evidence type="ECO:0000313" key="2">
    <source>
        <dbReference type="EMBL" id="RPB28713.1"/>
    </source>
</evidence>
<protein>
    <submittedName>
        <fullName evidence="2">Uncharacterized protein</fullName>
    </submittedName>
</protein>
<feature type="transmembrane region" description="Helical" evidence="1">
    <location>
        <begin position="82"/>
        <end position="99"/>
    </location>
</feature>